<keyword evidence="2" id="KW-1185">Reference proteome</keyword>
<name>A0A6I2V3C3_9FIRM</name>
<sequence>MNDETKRVREALEQLEEMQAHESSYAQINKLQGLLNTFAKLERAGELMADDLAARDGRSREQVLADFYRQVGM</sequence>
<gene>
    <name evidence="1" type="ORF">FYJ78_12470</name>
</gene>
<dbReference type="RefSeq" id="WP_154621729.1">
    <property type="nucleotide sequence ID" value="NZ_JBQHVT010000021.1"/>
</dbReference>
<evidence type="ECO:0000313" key="1">
    <source>
        <dbReference type="EMBL" id="MSV25962.1"/>
    </source>
</evidence>
<comment type="caution">
    <text evidence="1">The sequence shown here is derived from an EMBL/GenBank/DDBJ whole genome shotgun (WGS) entry which is preliminary data.</text>
</comment>
<accession>A0A6I2V3C3</accession>
<dbReference type="AlphaFoldDB" id="A0A6I2V3C3"/>
<proteinExistence type="predicted"/>
<organism evidence="1 2">
    <name type="scientific">Selenomonas montiformis</name>
    <dbReference type="NCBI Taxonomy" id="2652285"/>
    <lineage>
        <taxon>Bacteria</taxon>
        <taxon>Bacillati</taxon>
        <taxon>Bacillota</taxon>
        <taxon>Negativicutes</taxon>
        <taxon>Selenomonadales</taxon>
        <taxon>Selenomonadaceae</taxon>
        <taxon>Selenomonas</taxon>
    </lineage>
</organism>
<protein>
    <submittedName>
        <fullName evidence="1">Uncharacterized protein</fullName>
    </submittedName>
</protein>
<evidence type="ECO:0000313" key="2">
    <source>
        <dbReference type="Proteomes" id="UP000430222"/>
    </source>
</evidence>
<dbReference type="Proteomes" id="UP000430222">
    <property type="component" value="Unassembled WGS sequence"/>
</dbReference>
<dbReference type="EMBL" id="VUNL01000020">
    <property type="protein sequence ID" value="MSV25962.1"/>
    <property type="molecule type" value="Genomic_DNA"/>
</dbReference>
<reference evidence="1 2" key="1">
    <citation type="submission" date="2019-08" db="EMBL/GenBank/DDBJ databases">
        <title>In-depth cultivation of the pig gut microbiome towards novel bacterial diversity and tailored functional studies.</title>
        <authorList>
            <person name="Wylensek D."/>
            <person name="Hitch T.C.A."/>
            <person name="Clavel T."/>
        </authorList>
    </citation>
    <scope>NUCLEOTIDE SEQUENCE [LARGE SCALE GENOMIC DNA]</scope>
    <source>
        <strain evidence="2">WCA-380-WT-3B3</strain>
    </source>
</reference>